<dbReference type="AlphaFoldDB" id="A0A7C3UU76"/>
<evidence type="ECO:0000256" key="5">
    <source>
        <dbReference type="ARBA" id="ARBA00022989"/>
    </source>
</evidence>
<feature type="transmembrane region" description="Helical" evidence="8">
    <location>
        <begin position="288"/>
        <end position="311"/>
    </location>
</feature>
<protein>
    <submittedName>
        <fullName evidence="10">MFS transporter</fullName>
    </submittedName>
</protein>
<sequence length="436" mass="48954">MAPTNDFNEKMTEVNSPKPQGAKKLSFASVLRIRNFVFLSLSGAVSQLGDRFTHMLLITLIESYRPRSSFAYSQASITFTLPNLLLAPFVGVLVDRWEKKGIMIKAHYLQAFILFFTPFLIYLTKSFLPVFFVLFLFFGIDLFNNTAKPSLIPVVVAKRKLLLANSLDTTFTRMATVFGMVIGGFLIKWAGWRLGFFINALTHFTAGSLILGMKLPPIPSASAPIKRPLKEELLFGFREFLVKIRELLLYLFKEKIVLFVISSIFLLAAIASFSYAVLIFLIQQILRLGTSGVGIFAGILAVGMITGSFLLSLIKPEINKKLLILYSLIPFSFLFLIGSFLIKIWFMVLVGIVAGILFSIITICQNTILHEEVPEYIRGRIFATKEFLNNLGFILTVFPIGLLADLTSCKAMLFLSGLSILFISILGIIYLRRWKS</sequence>
<dbReference type="PANTHER" id="PTHR43266">
    <property type="entry name" value="MACROLIDE-EFFLUX PROTEIN"/>
    <property type="match status" value="1"/>
</dbReference>
<organism evidence="10">
    <name type="scientific">candidate division WOR-3 bacterium</name>
    <dbReference type="NCBI Taxonomy" id="2052148"/>
    <lineage>
        <taxon>Bacteria</taxon>
        <taxon>Bacteria division WOR-3</taxon>
    </lineage>
</organism>
<dbReference type="GO" id="GO:0005886">
    <property type="term" value="C:plasma membrane"/>
    <property type="evidence" value="ECO:0007669"/>
    <property type="project" value="UniProtKB-SubCell"/>
</dbReference>
<feature type="transmembrane region" description="Helical" evidence="8">
    <location>
        <begin position="171"/>
        <end position="190"/>
    </location>
</feature>
<feature type="domain" description="Major facilitator superfamily (MFS) profile" evidence="9">
    <location>
        <begin position="35"/>
        <end position="436"/>
    </location>
</feature>
<keyword evidence="3" id="KW-1003">Cell membrane</keyword>
<accession>A0A7C3UU76</accession>
<dbReference type="GO" id="GO:0022857">
    <property type="term" value="F:transmembrane transporter activity"/>
    <property type="evidence" value="ECO:0007669"/>
    <property type="project" value="InterPro"/>
</dbReference>
<dbReference type="Gene3D" id="1.20.1250.20">
    <property type="entry name" value="MFS general substrate transporter like domains"/>
    <property type="match status" value="1"/>
</dbReference>
<evidence type="ECO:0000256" key="4">
    <source>
        <dbReference type="ARBA" id="ARBA00022692"/>
    </source>
</evidence>
<dbReference type="Pfam" id="PF07690">
    <property type="entry name" value="MFS_1"/>
    <property type="match status" value="1"/>
</dbReference>
<dbReference type="InterPro" id="IPR036259">
    <property type="entry name" value="MFS_trans_sf"/>
</dbReference>
<feature type="transmembrane region" description="Helical" evidence="8">
    <location>
        <begin position="348"/>
        <end position="366"/>
    </location>
</feature>
<evidence type="ECO:0000256" key="6">
    <source>
        <dbReference type="ARBA" id="ARBA00023136"/>
    </source>
</evidence>
<feature type="transmembrane region" description="Helical" evidence="8">
    <location>
        <begin position="387"/>
        <end position="406"/>
    </location>
</feature>
<dbReference type="PANTHER" id="PTHR43266:SF2">
    <property type="entry name" value="MAJOR FACILITATOR SUPERFAMILY (MFS) PROFILE DOMAIN-CONTAINING PROTEIN"/>
    <property type="match status" value="1"/>
</dbReference>
<keyword evidence="6 8" id="KW-0472">Membrane</keyword>
<evidence type="ECO:0000256" key="3">
    <source>
        <dbReference type="ARBA" id="ARBA00022475"/>
    </source>
</evidence>
<evidence type="ECO:0000256" key="8">
    <source>
        <dbReference type="SAM" id="Phobius"/>
    </source>
</evidence>
<comment type="subcellular location">
    <subcellularLocation>
        <location evidence="1">Cell membrane</location>
        <topology evidence="1">Multi-pass membrane protein</topology>
    </subcellularLocation>
</comment>
<dbReference type="InterPro" id="IPR011701">
    <property type="entry name" value="MFS"/>
</dbReference>
<feature type="region of interest" description="Disordered" evidence="7">
    <location>
        <begin position="1"/>
        <end position="21"/>
    </location>
</feature>
<evidence type="ECO:0000256" key="2">
    <source>
        <dbReference type="ARBA" id="ARBA00022448"/>
    </source>
</evidence>
<keyword evidence="2" id="KW-0813">Transport</keyword>
<reference evidence="10" key="1">
    <citation type="journal article" date="2020" name="mSystems">
        <title>Genome- and Community-Level Interaction Insights into Carbon Utilization and Element Cycling Functions of Hydrothermarchaeota in Hydrothermal Sediment.</title>
        <authorList>
            <person name="Zhou Z."/>
            <person name="Liu Y."/>
            <person name="Xu W."/>
            <person name="Pan J."/>
            <person name="Luo Z.H."/>
            <person name="Li M."/>
        </authorList>
    </citation>
    <scope>NUCLEOTIDE SEQUENCE [LARGE SCALE GENOMIC DNA]</scope>
    <source>
        <strain evidence="10">SpSt-906</strain>
    </source>
</reference>
<feature type="transmembrane region" description="Helical" evidence="8">
    <location>
        <begin position="106"/>
        <end position="124"/>
    </location>
</feature>
<evidence type="ECO:0000259" key="9">
    <source>
        <dbReference type="PROSITE" id="PS50850"/>
    </source>
</evidence>
<name>A0A7C3UU76_UNCW3</name>
<dbReference type="EMBL" id="DTMQ01000009">
    <property type="protein sequence ID" value="HGE98709.1"/>
    <property type="molecule type" value="Genomic_DNA"/>
</dbReference>
<comment type="caution">
    <text evidence="10">The sequence shown here is derived from an EMBL/GenBank/DDBJ whole genome shotgun (WGS) entry which is preliminary data.</text>
</comment>
<feature type="transmembrane region" description="Helical" evidence="8">
    <location>
        <begin position="69"/>
        <end position="94"/>
    </location>
</feature>
<proteinExistence type="predicted"/>
<feature type="transmembrane region" description="Helical" evidence="8">
    <location>
        <begin position="256"/>
        <end position="282"/>
    </location>
</feature>
<evidence type="ECO:0000313" key="10">
    <source>
        <dbReference type="EMBL" id="HGE98709.1"/>
    </source>
</evidence>
<feature type="transmembrane region" description="Helical" evidence="8">
    <location>
        <begin position="412"/>
        <end position="431"/>
    </location>
</feature>
<keyword evidence="4 8" id="KW-0812">Transmembrane</keyword>
<dbReference type="PROSITE" id="PS50850">
    <property type="entry name" value="MFS"/>
    <property type="match status" value="1"/>
</dbReference>
<evidence type="ECO:0000256" key="7">
    <source>
        <dbReference type="SAM" id="MobiDB-lite"/>
    </source>
</evidence>
<dbReference type="InterPro" id="IPR020846">
    <property type="entry name" value="MFS_dom"/>
</dbReference>
<evidence type="ECO:0000256" key="1">
    <source>
        <dbReference type="ARBA" id="ARBA00004651"/>
    </source>
</evidence>
<dbReference type="SUPFAM" id="SSF103473">
    <property type="entry name" value="MFS general substrate transporter"/>
    <property type="match status" value="1"/>
</dbReference>
<gene>
    <name evidence="10" type="ORF">ENX07_01350</name>
</gene>
<dbReference type="CDD" id="cd06173">
    <property type="entry name" value="MFS_MefA_like"/>
    <property type="match status" value="1"/>
</dbReference>
<keyword evidence="5 8" id="KW-1133">Transmembrane helix</keyword>
<feature type="transmembrane region" description="Helical" evidence="8">
    <location>
        <begin position="323"/>
        <end position="342"/>
    </location>
</feature>